<gene>
    <name evidence="3" type="ORF">ACY05_04105</name>
</gene>
<dbReference type="EMBL" id="LFZK01000003">
    <property type="protein sequence ID" value="KYC28865.1"/>
    <property type="molecule type" value="Genomic_DNA"/>
</dbReference>
<comment type="caution">
    <text evidence="3">The sequence shown here is derived from an EMBL/GenBank/DDBJ whole genome shotgun (WGS) entry which is preliminary data.</text>
</comment>
<name>A0A656Z8R5_9PROT</name>
<evidence type="ECO:0000313" key="4">
    <source>
        <dbReference type="Proteomes" id="UP000243416"/>
    </source>
</evidence>
<dbReference type="GO" id="GO:0006935">
    <property type="term" value="P:chemotaxis"/>
    <property type="evidence" value="ECO:0007669"/>
    <property type="project" value="InterPro"/>
</dbReference>
<proteinExistence type="inferred from homology"/>
<protein>
    <submittedName>
        <fullName evidence="3">Uncharacterized protein</fullName>
    </submittedName>
</protein>
<dbReference type="PANTHER" id="PTHR32089:SF114">
    <property type="entry name" value="METHYL-ACCEPTING CHEMOTAXIS PROTEIN MCPB"/>
    <property type="match status" value="1"/>
</dbReference>
<dbReference type="Gene3D" id="1.10.287.950">
    <property type="entry name" value="Methyl-accepting chemotaxis protein"/>
    <property type="match status" value="1"/>
</dbReference>
<dbReference type="GO" id="GO:0007165">
    <property type="term" value="P:signal transduction"/>
    <property type="evidence" value="ECO:0007669"/>
    <property type="project" value="UniProtKB-KW"/>
</dbReference>
<comment type="similarity">
    <text evidence="2">Belongs to the methyl-accepting chemotaxis (MCP) protein family.</text>
</comment>
<dbReference type="PRINTS" id="PR00260">
    <property type="entry name" value="CHEMTRNSDUCR"/>
</dbReference>
<evidence type="ECO:0000256" key="1">
    <source>
        <dbReference type="ARBA" id="ARBA00023224"/>
    </source>
</evidence>
<dbReference type="Pfam" id="PF00015">
    <property type="entry name" value="MCPsignal"/>
    <property type="match status" value="1"/>
</dbReference>
<evidence type="ECO:0000313" key="3">
    <source>
        <dbReference type="EMBL" id="KYC28865.1"/>
    </source>
</evidence>
<dbReference type="InterPro" id="IPR004090">
    <property type="entry name" value="Chemotax_Me-accpt_rcpt"/>
</dbReference>
<dbReference type="RefSeq" id="WP_067171292.1">
    <property type="nucleotide sequence ID" value="NZ_LFZK01000003.1"/>
</dbReference>
<dbReference type="PROSITE" id="PS50885">
    <property type="entry name" value="HAMP"/>
    <property type="match status" value="1"/>
</dbReference>
<dbReference type="SUPFAM" id="SSF58104">
    <property type="entry name" value="Methyl-accepting chemotaxis protein (MCP) signaling domain"/>
    <property type="match status" value="1"/>
</dbReference>
<organism evidence="3 4">
    <name type="scientific">Sterolibacterium denitrificans</name>
    <dbReference type="NCBI Taxonomy" id="157592"/>
    <lineage>
        <taxon>Bacteria</taxon>
        <taxon>Pseudomonadati</taxon>
        <taxon>Pseudomonadota</taxon>
        <taxon>Betaproteobacteria</taxon>
        <taxon>Nitrosomonadales</taxon>
        <taxon>Sterolibacteriaceae</taxon>
        <taxon>Sterolibacterium</taxon>
    </lineage>
</organism>
<keyword evidence="1" id="KW-0807">Transducer</keyword>
<dbReference type="Proteomes" id="UP000243416">
    <property type="component" value="Unassembled WGS sequence"/>
</dbReference>
<dbReference type="InterPro" id="IPR003660">
    <property type="entry name" value="HAMP_dom"/>
</dbReference>
<dbReference type="GO" id="GO:0016020">
    <property type="term" value="C:membrane"/>
    <property type="evidence" value="ECO:0007669"/>
    <property type="project" value="InterPro"/>
</dbReference>
<dbReference type="PANTHER" id="PTHR32089">
    <property type="entry name" value="METHYL-ACCEPTING CHEMOTAXIS PROTEIN MCPB"/>
    <property type="match status" value="1"/>
</dbReference>
<dbReference type="AlphaFoldDB" id="A0A656Z8R5"/>
<dbReference type="PROSITE" id="PS50111">
    <property type="entry name" value="CHEMOTAXIS_TRANSDUC_2"/>
    <property type="match status" value="1"/>
</dbReference>
<dbReference type="InterPro" id="IPR004089">
    <property type="entry name" value="MCPsignal_dom"/>
</dbReference>
<reference evidence="3 4" key="1">
    <citation type="journal article" date="2016" name="ISME J.">
        <title>Integrated multi-omics analyses reveal the biochemical mechanisms and phylogenetic relevance of anaerobic androgen biodegradation in the environment.</title>
        <authorList>
            <person name="Yang F.C."/>
            <person name="Chen Y.L."/>
            <person name="Tang S.L."/>
            <person name="Yu C.P."/>
            <person name="Wang P.H."/>
            <person name="Ismail W."/>
            <person name="Wang C.H."/>
            <person name="Ding J.Y."/>
            <person name="Yang C.Y."/>
            <person name="Yang C.Y."/>
            <person name="Chiang Y.R."/>
        </authorList>
    </citation>
    <scope>NUCLEOTIDE SEQUENCE [LARGE SCALE GENOMIC DNA]</scope>
    <source>
        <strain evidence="3 4">DSM 13999</strain>
    </source>
</reference>
<dbReference type="GO" id="GO:0004888">
    <property type="term" value="F:transmembrane signaling receptor activity"/>
    <property type="evidence" value="ECO:0007669"/>
    <property type="project" value="InterPro"/>
</dbReference>
<dbReference type="SMART" id="SM00283">
    <property type="entry name" value="MA"/>
    <property type="match status" value="1"/>
</dbReference>
<accession>A0A656Z8R5</accession>
<sequence>MSFQSLFFRMRLVHWLGITLLIGNALFFTDNLIGQIVQAVVALVIVVHDADEKRWGVQALAELSAYLRHFGQRDLSQSCNVNATLNAEIRSVIEVIEGFRDNVRRSIDEIKAAAREQVGIATRLDGYTSEIVDSIDKTTRIISQTTTNSVDICERIESLAHEAAQACDELTLTKESLDTSRTEIIGMLSGVDSSVKHGKELAQRFGQLSAGAEEVRQILGSVVEIADQTNLLALNAAIEAARAGEQGRGFAVVADEVRKLAERTQTSLDNINRTVIAIIDGISEASAQMHGQADALNALADTSGRIGQIMNRSQELIGRSVEFGQHTAAASAAIRSDADSVARQMAQLESLAAINTRSAGEVGETVRELRSLTDRSNSLANGFTT</sequence>
<dbReference type="SMART" id="SM00304">
    <property type="entry name" value="HAMP"/>
    <property type="match status" value="1"/>
</dbReference>
<evidence type="ECO:0000256" key="2">
    <source>
        <dbReference type="ARBA" id="ARBA00029447"/>
    </source>
</evidence>
<keyword evidence="4" id="KW-1185">Reference proteome</keyword>